<accession>A0AAJ0FXH5</accession>
<dbReference type="EMBL" id="JASWJB010000148">
    <property type="protein sequence ID" value="KAK2594973.1"/>
    <property type="molecule type" value="Genomic_DNA"/>
</dbReference>
<dbReference type="Proteomes" id="UP001251528">
    <property type="component" value="Unassembled WGS sequence"/>
</dbReference>
<dbReference type="GO" id="GO:0046872">
    <property type="term" value="F:metal ion binding"/>
    <property type="evidence" value="ECO:0007669"/>
    <property type="project" value="UniProtKB-KW"/>
</dbReference>
<protein>
    <recommendedName>
        <fullName evidence="8">Transcription factor domain-containing protein</fullName>
    </recommendedName>
</protein>
<dbReference type="GO" id="GO:0000981">
    <property type="term" value="F:DNA-binding transcription factor activity, RNA polymerase II-specific"/>
    <property type="evidence" value="ECO:0007669"/>
    <property type="project" value="InterPro"/>
</dbReference>
<keyword evidence="5" id="KW-0539">Nucleus</keyword>
<comment type="caution">
    <text evidence="6">The sequence shown here is derived from an EMBL/GenBank/DDBJ whole genome shotgun (WGS) entry which is preliminary data.</text>
</comment>
<evidence type="ECO:0000313" key="7">
    <source>
        <dbReference type="Proteomes" id="UP001251528"/>
    </source>
</evidence>
<dbReference type="AlphaFoldDB" id="A0AAJ0FXH5"/>
<evidence type="ECO:0000256" key="1">
    <source>
        <dbReference type="ARBA" id="ARBA00004123"/>
    </source>
</evidence>
<dbReference type="GO" id="GO:0005634">
    <property type="term" value="C:nucleus"/>
    <property type="evidence" value="ECO:0007669"/>
    <property type="project" value="UniProtKB-SubCell"/>
</dbReference>
<evidence type="ECO:0000256" key="3">
    <source>
        <dbReference type="ARBA" id="ARBA00023015"/>
    </source>
</evidence>
<keyword evidence="3" id="KW-0805">Transcription regulation</keyword>
<keyword evidence="2" id="KW-0479">Metal-binding</keyword>
<organism evidence="6 7">
    <name type="scientific">Conoideocrella luteorostrata</name>
    <dbReference type="NCBI Taxonomy" id="1105319"/>
    <lineage>
        <taxon>Eukaryota</taxon>
        <taxon>Fungi</taxon>
        <taxon>Dikarya</taxon>
        <taxon>Ascomycota</taxon>
        <taxon>Pezizomycotina</taxon>
        <taxon>Sordariomycetes</taxon>
        <taxon>Hypocreomycetidae</taxon>
        <taxon>Hypocreales</taxon>
        <taxon>Clavicipitaceae</taxon>
        <taxon>Conoideocrella</taxon>
    </lineage>
</organism>
<keyword evidence="7" id="KW-1185">Reference proteome</keyword>
<dbReference type="PANTHER" id="PTHR47338">
    <property type="entry name" value="ZN(II)2CYS6 TRANSCRIPTION FACTOR (EUROFUNG)-RELATED"/>
    <property type="match status" value="1"/>
</dbReference>
<reference evidence="6" key="1">
    <citation type="submission" date="2023-06" db="EMBL/GenBank/DDBJ databases">
        <title>Conoideocrella luteorostrata (Hypocreales: Clavicipitaceae), a potential biocontrol fungus for elongate hemlock scale in United States Christmas tree production areas.</title>
        <authorList>
            <person name="Barrett H."/>
            <person name="Lovett B."/>
            <person name="Macias A.M."/>
            <person name="Stajich J.E."/>
            <person name="Kasson M.T."/>
        </authorList>
    </citation>
    <scope>NUCLEOTIDE SEQUENCE</scope>
    <source>
        <strain evidence="6">ARSEF 14590</strain>
    </source>
</reference>
<evidence type="ECO:0008006" key="8">
    <source>
        <dbReference type="Google" id="ProtNLM"/>
    </source>
</evidence>
<name>A0AAJ0FXH5_9HYPO</name>
<dbReference type="InterPro" id="IPR050815">
    <property type="entry name" value="TF_fung"/>
</dbReference>
<comment type="subcellular location">
    <subcellularLocation>
        <location evidence="1">Nucleus</location>
    </subcellularLocation>
</comment>
<evidence type="ECO:0000256" key="4">
    <source>
        <dbReference type="ARBA" id="ARBA00023163"/>
    </source>
</evidence>
<evidence type="ECO:0000256" key="5">
    <source>
        <dbReference type="ARBA" id="ARBA00023242"/>
    </source>
</evidence>
<dbReference type="PANTHER" id="PTHR47338:SF9">
    <property type="entry name" value="ZN(II)2CYS6 TRANSCRIPTION FACTOR (EUROFUNG)"/>
    <property type="match status" value="1"/>
</dbReference>
<proteinExistence type="predicted"/>
<evidence type="ECO:0000313" key="6">
    <source>
        <dbReference type="EMBL" id="KAK2594973.1"/>
    </source>
</evidence>
<dbReference type="CDD" id="cd12148">
    <property type="entry name" value="fungal_TF_MHR"/>
    <property type="match status" value="1"/>
</dbReference>
<keyword evidence="4" id="KW-0804">Transcription</keyword>
<gene>
    <name evidence="6" type="ORF">QQS21_007331</name>
</gene>
<sequence>MSQRERTPYNDDDESYAPPVRRAQQACDNCRLSFGQPQLPNDVRMQGIALYFEHFHNLPYPLMARMSKCPPRSVDEFPPAIVWYPMLALTLRTAKHPFLELLGPGGERQRDFILSDLSEAAWRLVTQAYASMDVDVHYFQGLCLLAQVDFAEGRTRRAQAQVAIGIRLAQALGMLASETTSTLSTSDCTSAADHCAIVWTLFMLDRVFTGRIVSTPTLPASSYQLFLPGDGLWLPGSTISAEPRPTTLNAYTRDRRGHASGILSSNIELLHIWGHVVATSFQAATTDDKSTPFWKDGSPMSRAISAFLEFELKFHPHRYSSVGPPERVLTEPGLRPYFAPWSFAQICSSAIHCLLHHPFIIFIKARNTGDGVPLTCLQKSYRIAVIHSTWVLRLISEMEGAGVAIHDPFIGYQVAIAATIQLELTVGSKRLKVAQIARQRFRDACSFISRLSAEWPSMCNMISILEKLSVRIKHRQTISLVESEYDGAIPGEDTTPAAVQQEDIDLFWTLLDYTSISSYVCNKTDSQTAVGSLQPQRLESAALPSLAEQGTIESDGSATLASEQSHLSHHDPLNQQGLNWNLDPWLDGNWSFLGRSWEAYMSMDDLFAPM</sequence>
<evidence type="ECO:0000256" key="2">
    <source>
        <dbReference type="ARBA" id="ARBA00022723"/>
    </source>
</evidence>